<keyword evidence="2" id="KW-1185">Reference proteome</keyword>
<dbReference type="EMBL" id="CM055104">
    <property type="protein sequence ID" value="KAJ7534419.1"/>
    <property type="molecule type" value="Genomic_DNA"/>
</dbReference>
<comment type="caution">
    <text evidence="1">The sequence shown here is derived from an EMBL/GenBank/DDBJ whole genome shotgun (WGS) entry which is preliminary data.</text>
</comment>
<reference evidence="2" key="1">
    <citation type="journal article" date="2024" name="Proc. Natl. Acad. Sci. U.S.A.">
        <title>Extraordinary preservation of gene collinearity over three hundred million years revealed in homosporous lycophytes.</title>
        <authorList>
            <person name="Li C."/>
            <person name="Wickell D."/>
            <person name="Kuo L.Y."/>
            <person name="Chen X."/>
            <person name="Nie B."/>
            <person name="Liao X."/>
            <person name="Peng D."/>
            <person name="Ji J."/>
            <person name="Jenkins J."/>
            <person name="Williams M."/>
            <person name="Shu S."/>
            <person name="Plott C."/>
            <person name="Barry K."/>
            <person name="Rajasekar S."/>
            <person name="Grimwood J."/>
            <person name="Han X."/>
            <person name="Sun S."/>
            <person name="Hou Z."/>
            <person name="He W."/>
            <person name="Dai G."/>
            <person name="Sun C."/>
            <person name="Schmutz J."/>
            <person name="Leebens-Mack J.H."/>
            <person name="Li F.W."/>
            <person name="Wang L."/>
        </authorList>
    </citation>
    <scope>NUCLEOTIDE SEQUENCE [LARGE SCALE GENOMIC DNA]</scope>
    <source>
        <strain evidence="2">cv. PW_Plant_1</strain>
    </source>
</reference>
<protein>
    <submittedName>
        <fullName evidence="1">Uncharacterized protein</fullName>
    </submittedName>
</protein>
<sequence>MEGCCIGLQPQMNLRRHTNNIRPSQVFELMSSYVPYARRQLFKPGFIPQETILVQLATAGDLLPILFLLAVKRNPGILFDAFVVVLFWIFSCSCGSFWPCCRQGLIVTRFGFHLLAIFFFFFSKILIYIFETVRIFVCLTRSNFSMFFKNNVFSFSRSSEIANRLGA</sequence>
<evidence type="ECO:0000313" key="2">
    <source>
        <dbReference type="Proteomes" id="UP001162992"/>
    </source>
</evidence>
<accession>A0ACC2BXF3</accession>
<gene>
    <name evidence="1" type="ORF">O6H91_13G093600</name>
</gene>
<dbReference type="Proteomes" id="UP001162992">
    <property type="component" value="Chromosome 13"/>
</dbReference>
<proteinExistence type="predicted"/>
<evidence type="ECO:0000313" key="1">
    <source>
        <dbReference type="EMBL" id="KAJ7534419.1"/>
    </source>
</evidence>
<name>A0ACC2BXF3_DIPCM</name>
<organism evidence="1 2">
    <name type="scientific">Diphasiastrum complanatum</name>
    <name type="common">Issler's clubmoss</name>
    <name type="synonym">Lycopodium complanatum</name>
    <dbReference type="NCBI Taxonomy" id="34168"/>
    <lineage>
        <taxon>Eukaryota</taxon>
        <taxon>Viridiplantae</taxon>
        <taxon>Streptophyta</taxon>
        <taxon>Embryophyta</taxon>
        <taxon>Tracheophyta</taxon>
        <taxon>Lycopodiopsida</taxon>
        <taxon>Lycopodiales</taxon>
        <taxon>Lycopodiaceae</taxon>
        <taxon>Lycopodioideae</taxon>
        <taxon>Diphasiastrum</taxon>
    </lineage>
</organism>